<dbReference type="AlphaFoldDB" id="A0AB33IFT2"/>
<dbReference type="EMBL" id="AP023410">
    <property type="protein sequence ID" value="BCK76037.1"/>
    <property type="molecule type" value="Genomic_DNA"/>
</dbReference>
<dbReference type="InterPro" id="IPR001173">
    <property type="entry name" value="Glyco_trans_2-like"/>
</dbReference>
<evidence type="ECO:0000313" key="3">
    <source>
        <dbReference type="Proteomes" id="UP000516424"/>
    </source>
</evidence>
<dbReference type="Pfam" id="PF13692">
    <property type="entry name" value="Glyco_trans_1_4"/>
    <property type="match status" value="1"/>
</dbReference>
<dbReference type="Gene3D" id="3.40.50.2000">
    <property type="entry name" value="Glycogen Phosphorylase B"/>
    <property type="match status" value="1"/>
</dbReference>
<dbReference type="Pfam" id="PF00535">
    <property type="entry name" value="Glycos_transf_2"/>
    <property type="match status" value="1"/>
</dbReference>
<dbReference type="PANTHER" id="PTHR43179:SF7">
    <property type="entry name" value="RHAMNOSYLTRANSFERASE WBBL"/>
    <property type="match status" value="1"/>
</dbReference>
<protein>
    <recommendedName>
        <fullName evidence="1">Glycosyltransferase 2-like domain-containing protein</fullName>
    </recommendedName>
</protein>
<organism evidence="2 3">
    <name type="scientific">Acetobacter aceti NBRC 14818</name>
    <dbReference type="NCBI Taxonomy" id="887700"/>
    <lineage>
        <taxon>Bacteria</taxon>
        <taxon>Pseudomonadati</taxon>
        <taxon>Pseudomonadota</taxon>
        <taxon>Alphaproteobacteria</taxon>
        <taxon>Acetobacterales</taxon>
        <taxon>Acetobacteraceae</taxon>
        <taxon>Acetobacter</taxon>
        <taxon>Acetobacter subgen. Acetobacter</taxon>
    </lineage>
</organism>
<keyword evidence="3" id="KW-1185">Reference proteome</keyword>
<evidence type="ECO:0000259" key="1">
    <source>
        <dbReference type="Pfam" id="PF00535"/>
    </source>
</evidence>
<dbReference type="Proteomes" id="UP000516424">
    <property type="component" value="Chromosome"/>
</dbReference>
<evidence type="ECO:0000313" key="2">
    <source>
        <dbReference type="EMBL" id="BCK76037.1"/>
    </source>
</evidence>
<proteinExistence type="predicted"/>
<dbReference type="PANTHER" id="PTHR43179">
    <property type="entry name" value="RHAMNOSYLTRANSFERASE WBBL"/>
    <property type="match status" value="1"/>
</dbReference>
<accession>A0AB33IFT2</accession>
<dbReference type="SUPFAM" id="SSF53448">
    <property type="entry name" value="Nucleotide-diphospho-sugar transferases"/>
    <property type="match status" value="1"/>
</dbReference>
<dbReference type="InterPro" id="IPR029044">
    <property type="entry name" value="Nucleotide-diphossugar_trans"/>
</dbReference>
<dbReference type="SUPFAM" id="SSF53756">
    <property type="entry name" value="UDP-Glycosyltransferase/glycogen phosphorylase"/>
    <property type="match status" value="1"/>
</dbReference>
<dbReference type="Gene3D" id="3.90.550.10">
    <property type="entry name" value="Spore Coat Polysaccharide Biosynthesis Protein SpsA, Chain A"/>
    <property type="match status" value="1"/>
</dbReference>
<gene>
    <name evidence="2" type="ORF">EMQ_1643</name>
</gene>
<feature type="domain" description="Glycosyltransferase 2-like" evidence="1">
    <location>
        <begin position="373"/>
        <end position="473"/>
    </location>
</feature>
<sequence length="1010" mass="112559">MLKGPWVSSVVSALPADNAPLWRRFDAEWYRARYRDVLGDLVDADPETLAAHYAETAGELHLSPNRFFDEEWYLQANPDVAAAVHAGSFESGFTHYCSDGYINRSPHWLFSETVYLARYPDLTRATLERLGAFNGYDHYLRYGDREFRSGHLLFDPHLYYTHARVRGDGSPGQAAGKTSALSIPETGPFAAFLADEAEQNTLRVSWYFDPEWYLKTYPEVAEAVEAGQIRNPLHHFLTNKTPVDFCGLEWFSEAYYLEQYPDIADAIATGQLRSAYDHFLRYGAFERRRPHPDVDLNAYFFSGTVRADIERGLVRDVFEHWLSRRHQQPLDAGLERPDLKVFEGLAVRKAENLLPLLAARPLDFTAQEESRLSVILLVRNRLSLTLSTLSALRMTYAGPVDVIVVDAGSRDDTTRLQHFARGMQILRLDRSVTRAEALKAALPHVRGAAVLWLGQGMRLAHGSLQAALDALDTQAASTEERIGIVTGRTLRADGRILEAGALIGRDGSLIHYLENAPMADPAACFRRPVACGTVPALLIDRTLLEKLEGFDGRLESEAAQLADLCLRAAEAGQHVGYEPAFLTSQDVSDKEASAFDTADRHRLKQRHAAVFAQAFPPSPRLAARARSNAGASVKRILFIEDRVPLRSLGSGFVRSNDIVRTMAALGHQVTVFPIYASVDPLSRIYADFPPEVEVLHDRGYETLDAFLQERSGVWDCVWIGRTHNIGRLLPILMAQAPALPLDAVVLDTEAVTSPRDLLKAQLFDEPQTRTLDEALGAEFAAAWFCRKIVAVNSLDVRTLHEAGFENVAELGHMCPVRPIPKAWGERRDMLFLGAIHEPNSPNHDSLIWFVEKVLPLLRDRLPEDVRFSVAGFRGAAVDLSVLGRDPRVELLGPVKDPSELYATHRVFIAPTRYAGGIPFKVHEAASYGLPVVASDLLCRQLGWRDGLEIVSGGDNDAERFAERVVALYTDEELWNTVRAGALRMLEQENSAKAYAVRLNSILQDVFEAGR</sequence>
<reference evidence="2 3" key="1">
    <citation type="journal article" date="2011" name="Microbiology">
        <title>Transcriptome response to different carbon sources in Acetobacter aceti.</title>
        <authorList>
            <person name="Sakurai K."/>
            <person name="Arai H."/>
            <person name="Ishii M."/>
            <person name="Igarashi Y."/>
        </authorList>
    </citation>
    <scope>NUCLEOTIDE SEQUENCE [LARGE SCALE GENOMIC DNA]</scope>
    <source>
        <strain evidence="2 3">NBRC 14818</strain>
    </source>
</reference>
<dbReference type="CDD" id="cd03801">
    <property type="entry name" value="GT4_PimA-like"/>
    <property type="match status" value="1"/>
</dbReference>
<name>A0AB33IFT2_ACEAC</name>